<dbReference type="SMART" id="SM00651">
    <property type="entry name" value="Sm"/>
    <property type="match status" value="1"/>
</dbReference>
<dbReference type="SUPFAM" id="SSF50182">
    <property type="entry name" value="Sm-like ribonucleoproteins"/>
    <property type="match status" value="1"/>
</dbReference>
<dbReference type="CDD" id="cd01721">
    <property type="entry name" value="Sm_D3"/>
    <property type="match status" value="1"/>
</dbReference>
<comment type="function">
    <text evidence="11 12">Plays a role in pre-mRNA splicing as a core component of the spliceosomal U1, U2, U4 and U5 small nuclear ribonucleoproteins (snRNPs), the building blocks of the spliceosome. Component of both the pre-catalytic spliceosome B complex and activated spliceosome C complexes. As a component of the minor spliceosome, involved in the splicing of U12-type introns in pre-mRNAs. As part of the U7 snRNP it is involved in histone pre-mRNA 3'-end processing.</text>
</comment>
<evidence type="ECO:0000256" key="12">
    <source>
        <dbReference type="RuleBase" id="RU365050"/>
    </source>
</evidence>
<evidence type="ECO:0000256" key="7">
    <source>
        <dbReference type="ARBA" id="ARBA00023187"/>
    </source>
</evidence>
<evidence type="ECO:0000256" key="11">
    <source>
        <dbReference type="ARBA" id="ARBA00056968"/>
    </source>
</evidence>
<dbReference type="AlphaFoldDB" id="A0A8D1H6A0"/>
<evidence type="ECO:0000256" key="10">
    <source>
        <dbReference type="ARBA" id="ARBA00033126"/>
    </source>
</evidence>
<dbReference type="Ensembl" id="ENSSSCT00045019626.1">
    <property type="protein sequence ID" value="ENSSSCP00045013459.1"/>
    <property type="gene ID" value="ENSSSCG00045011549.1"/>
</dbReference>
<evidence type="ECO:0000256" key="4">
    <source>
        <dbReference type="ARBA" id="ARBA00022490"/>
    </source>
</evidence>
<evidence type="ECO:0000256" key="8">
    <source>
        <dbReference type="ARBA" id="ARBA00023242"/>
    </source>
</evidence>
<dbReference type="PANTHER" id="PTHR23338">
    <property type="entry name" value="SMALL NUCLEAR RIBONUCLEOPROTEIN SM"/>
    <property type="match status" value="1"/>
</dbReference>
<keyword evidence="6" id="KW-0747">Spliceosome</keyword>
<evidence type="ECO:0000259" key="13">
    <source>
        <dbReference type="PROSITE" id="PS52002"/>
    </source>
</evidence>
<keyword evidence="4 12" id="KW-0963">Cytoplasm</keyword>
<dbReference type="PROSITE" id="PS52002">
    <property type="entry name" value="SM"/>
    <property type="match status" value="1"/>
</dbReference>
<comment type="subcellular location">
    <subcellularLocation>
        <location evidence="12">Cytoplasm</location>
        <location evidence="12">Cytosol</location>
    </subcellularLocation>
    <subcellularLocation>
        <location evidence="1 12">Nucleus</location>
    </subcellularLocation>
    <text evidence="12">SMN-mediated assembly into core snRNPs occurs in the cytosol before SMN-mediated transport to the nucleus to be included in spliceosomes.</text>
</comment>
<dbReference type="Gene3D" id="2.30.30.100">
    <property type="match status" value="1"/>
</dbReference>
<evidence type="ECO:0000313" key="14">
    <source>
        <dbReference type="Ensembl" id="ENSSSCP00045013459.1"/>
    </source>
</evidence>
<dbReference type="InterPro" id="IPR010920">
    <property type="entry name" value="LSM_dom_sf"/>
</dbReference>
<dbReference type="GO" id="GO:0003723">
    <property type="term" value="F:RNA binding"/>
    <property type="evidence" value="ECO:0007669"/>
    <property type="project" value="InterPro"/>
</dbReference>
<evidence type="ECO:0000256" key="9">
    <source>
        <dbReference type="ARBA" id="ARBA00023274"/>
    </source>
</evidence>
<dbReference type="GO" id="GO:0000387">
    <property type="term" value="P:spliceosomal snRNP assembly"/>
    <property type="evidence" value="ECO:0007669"/>
    <property type="project" value="UniProtKB-UniRule"/>
</dbReference>
<sequence>MAIRVEVWVQGRNLGNPAFKGRASGDVMGDSRGRDARMRDPRAYVKDMSRTRTECQVAQGDLEGGGDLRRTCSGYCFGQLRSTSYVLKNSLPAEMSIGVPIKVLHEAEGHIVTCETNTGEVYRGKLIEAEDNMNCQMSNITVTYRDGRVAQLEQVYIRGSKIRFLILPDMLKNAPMLKSMKNKNQGSGAGRGKAAILKAQGRCSSCTGCDM</sequence>
<dbReference type="GO" id="GO:0005681">
    <property type="term" value="C:spliceosomal complex"/>
    <property type="evidence" value="ECO:0007669"/>
    <property type="project" value="UniProtKB-KW"/>
</dbReference>
<evidence type="ECO:0000256" key="5">
    <source>
        <dbReference type="ARBA" id="ARBA00022664"/>
    </source>
</evidence>
<evidence type="ECO:0000256" key="6">
    <source>
        <dbReference type="ARBA" id="ARBA00022728"/>
    </source>
</evidence>
<dbReference type="Proteomes" id="UP000694728">
    <property type="component" value="Unplaced"/>
</dbReference>
<accession>A0A8D1H6A0</accession>
<keyword evidence="7 12" id="KW-0508">mRNA splicing</keyword>
<evidence type="ECO:0000256" key="1">
    <source>
        <dbReference type="ARBA" id="ARBA00004123"/>
    </source>
</evidence>
<keyword evidence="9 12" id="KW-0687">Ribonucleoprotein</keyword>
<gene>
    <name evidence="12" type="primary">SNRPD3</name>
</gene>
<dbReference type="Pfam" id="PF01423">
    <property type="entry name" value="LSM"/>
    <property type="match status" value="1"/>
</dbReference>
<keyword evidence="8 12" id="KW-0539">Nucleus</keyword>
<dbReference type="InterPro" id="IPR047575">
    <property type="entry name" value="Sm"/>
</dbReference>
<evidence type="ECO:0000313" key="15">
    <source>
        <dbReference type="Proteomes" id="UP000694728"/>
    </source>
</evidence>
<protein>
    <recommendedName>
        <fullName evidence="3 12">Small nuclear ribonucleoprotein Sm D3</fullName>
        <shortName evidence="12">Sm-D3</shortName>
    </recommendedName>
    <alternativeName>
        <fullName evidence="10 12">snRNP core protein D3</fullName>
    </alternativeName>
</protein>
<organism evidence="14 15">
    <name type="scientific">Sus scrofa</name>
    <name type="common">Pig</name>
    <dbReference type="NCBI Taxonomy" id="9823"/>
    <lineage>
        <taxon>Eukaryota</taxon>
        <taxon>Metazoa</taxon>
        <taxon>Chordata</taxon>
        <taxon>Craniata</taxon>
        <taxon>Vertebrata</taxon>
        <taxon>Euteleostomi</taxon>
        <taxon>Mammalia</taxon>
        <taxon>Eutheria</taxon>
        <taxon>Laurasiatheria</taxon>
        <taxon>Artiodactyla</taxon>
        <taxon>Suina</taxon>
        <taxon>Suidae</taxon>
        <taxon>Sus</taxon>
    </lineage>
</organism>
<feature type="domain" description="Sm" evidence="13">
    <location>
        <begin position="99"/>
        <end position="171"/>
    </location>
</feature>
<comment type="similarity">
    <text evidence="2 12">Belongs to the snRNP core protein family.</text>
</comment>
<dbReference type="InterPro" id="IPR001163">
    <property type="entry name" value="Sm_dom_euk/arc"/>
</dbReference>
<evidence type="ECO:0000256" key="2">
    <source>
        <dbReference type="ARBA" id="ARBA00008146"/>
    </source>
</evidence>
<reference evidence="14" key="1">
    <citation type="submission" date="2025-08" db="UniProtKB">
        <authorList>
            <consortium name="Ensembl"/>
        </authorList>
    </citation>
    <scope>IDENTIFICATION</scope>
</reference>
<evidence type="ECO:0000256" key="3">
    <source>
        <dbReference type="ARBA" id="ARBA00020160"/>
    </source>
</evidence>
<dbReference type="InterPro" id="IPR034099">
    <property type="entry name" value="SmD3"/>
</dbReference>
<proteinExistence type="inferred from homology"/>
<dbReference type="GO" id="GO:0005829">
    <property type="term" value="C:cytosol"/>
    <property type="evidence" value="ECO:0007669"/>
    <property type="project" value="UniProtKB-SubCell"/>
</dbReference>
<dbReference type="InterPro" id="IPR027141">
    <property type="entry name" value="LSm4/Sm_D1/D3"/>
</dbReference>
<keyword evidence="5 12" id="KW-0507">mRNA processing</keyword>
<name>A0A8D1H6A0_PIG</name>
<dbReference type="FunFam" id="2.30.30.100:FF:000002">
    <property type="entry name" value="Small nuclear ribonucleoprotein Sm D3"/>
    <property type="match status" value="1"/>
</dbReference>